<organism evidence="1 2">
    <name type="scientific">Apiospora saccharicola</name>
    <dbReference type="NCBI Taxonomy" id="335842"/>
    <lineage>
        <taxon>Eukaryota</taxon>
        <taxon>Fungi</taxon>
        <taxon>Dikarya</taxon>
        <taxon>Ascomycota</taxon>
        <taxon>Pezizomycotina</taxon>
        <taxon>Sordariomycetes</taxon>
        <taxon>Xylariomycetidae</taxon>
        <taxon>Amphisphaeriales</taxon>
        <taxon>Apiosporaceae</taxon>
        <taxon>Apiospora</taxon>
    </lineage>
</organism>
<accession>A0ABR1W1B5</accession>
<reference evidence="1 2" key="1">
    <citation type="submission" date="2023-01" db="EMBL/GenBank/DDBJ databases">
        <title>Analysis of 21 Apiospora genomes using comparative genomics revels a genus with tremendous synthesis potential of carbohydrate active enzymes and secondary metabolites.</title>
        <authorList>
            <person name="Sorensen T."/>
        </authorList>
    </citation>
    <scope>NUCLEOTIDE SEQUENCE [LARGE SCALE GENOMIC DNA]</scope>
    <source>
        <strain evidence="1 2">CBS 83171</strain>
    </source>
</reference>
<evidence type="ECO:0000313" key="2">
    <source>
        <dbReference type="Proteomes" id="UP001446871"/>
    </source>
</evidence>
<sequence length="520" mass="58126">MPELPLEIWNNIAAALQLQPMQLGKYAPDSTFLARRACLRNLCLTSQKLLAAAQPWLYESVILYHNRDEPYKGPESLVQLLRSLAASPSLRRHIQHLACAFNLWPTRHDMKQPHDAVLHEWQAARSLFEDLPPPEKRLFDQAALFEPPAAQAQAQASQTQAPAPAPAPVQAQAQAPHPRFFRVVDYTEHLNESQEPQKLLAILLCFAPKLQSLLIQGNSNSALPARPFSDLLEYFLMRGGVDQSPVLPLLSTIRLQPDRGAPPVFWAGLQVCQDILAHLPSLSRLDLWKTSYTMNSPPKWASRLEDIHVANDNDVGGILGLMEQATALRTLRIDCINAGPRYARPSTPQGDLNQALHQHAATLVSLRLTGMTFNLQRQGISLSSLPQLRRVEELEIEHQQLVSPGLSSGLVRVPDLLPPNLRRLKLLFLHGCNDHFDDFLLTFPLDLEVARSQGCFKRLQEIQLEVFSAAAQNDPKQMAAIDNMQVAVIGQGCICTYALNRGDWNADNVEPWALDLDEAW</sequence>
<evidence type="ECO:0008006" key="3">
    <source>
        <dbReference type="Google" id="ProtNLM"/>
    </source>
</evidence>
<keyword evidence="2" id="KW-1185">Reference proteome</keyword>
<dbReference type="Gene3D" id="3.80.10.10">
    <property type="entry name" value="Ribonuclease Inhibitor"/>
    <property type="match status" value="1"/>
</dbReference>
<gene>
    <name evidence="1" type="ORF">PG996_003433</name>
</gene>
<dbReference type="Proteomes" id="UP001446871">
    <property type="component" value="Unassembled WGS sequence"/>
</dbReference>
<name>A0ABR1W1B5_9PEZI</name>
<dbReference type="InterPro" id="IPR032675">
    <property type="entry name" value="LRR_dom_sf"/>
</dbReference>
<dbReference type="EMBL" id="JAQQWM010000002">
    <property type="protein sequence ID" value="KAK8077263.1"/>
    <property type="molecule type" value="Genomic_DNA"/>
</dbReference>
<comment type="caution">
    <text evidence="1">The sequence shown here is derived from an EMBL/GenBank/DDBJ whole genome shotgun (WGS) entry which is preliminary data.</text>
</comment>
<dbReference type="SUPFAM" id="SSF52047">
    <property type="entry name" value="RNI-like"/>
    <property type="match status" value="1"/>
</dbReference>
<proteinExistence type="predicted"/>
<protein>
    <recommendedName>
        <fullName evidence="3">F-box domain-containing protein</fullName>
    </recommendedName>
</protein>
<evidence type="ECO:0000313" key="1">
    <source>
        <dbReference type="EMBL" id="KAK8077263.1"/>
    </source>
</evidence>